<reference evidence="3" key="1">
    <citation type="submission" date="2020-12" db="UniProtKB">
        <authorList>
            <consortium name="WormBaseParasite"/>
        </authorList>
    </citation>
    <scope>IDENTIFICATION</scope>
    <source>
        <strain evidence="3">MHco3</strain>
    </source>
</reference>
<accession>A0A7I5E9N6</accession>
<evidence type="ECO:0000313" key="3">
    <source>
        <dbReference type="WBParaSite" id="HCON_00089317-00001"/>
    </source>
</evidence>
<keyword evidence="2" id="KW-1185">Reference proteome</keyword>
<evidence type="ECO:0000313" key="2">
    <source>
        <dbReference type="Proteomes" id="UP000025227"/>
    </source>
</evidence>
<feature type="compositionally biased region" description="Polar residues" evidence="1">
    <location>
        <begin position="1"/>
        <end position="10"/>
    </location>
</feature>
<sequence>MSGRRNSWGQTRHDDNAVRRRAPRSRPLYGRQWRRATTTTTNTGMCGKTSKPSLISCFFSSDSLGIPRWRKWL</sequence>
<protein>
    <submittedName>
        <fullName evidence="3">Uncharacterized protein</fullName>
    </submittedName>
</protein>
<dbReference type="WBParaSite" id="HCON_00089317-00001">
    <property type="protein sequence ID" value="HCON_00089317-00001"/>
    <property type="gene ID" value="HCON_00089317"/>
</dbReference>
<evidence type="ECO:0000256" key="1">
    <source>
        <dbReference type="SAM" id="MobiDB-lite"/>
    </source>
</evidence>
<proteinExistence type="predicted"/>
<dbReference type="Proteomes" id="UP000025227">
    <property type="component" value="Unplaced"/>
</dbReference>
<dbReference type="AlphaFoldDB" id="A0A7I5E9N6"/>
<name>A0A7I5E9N6_HAECO</name>
<feature type="region of interest" description="Disordered" evidence="1">
    <location>
        <begin position="1"/>
        <end position="31"/>
    </location>
</feature>
<organism evidence="2 3">
    <name type="scientific">Haemonchus contortus</name>
    <name type="common">Barber pole worm</name>
    <dbReference type="NCBI Taxonomy" id="6289"/>
    <lineage>
        <taxon>Eukaryota</taxon>
        <taxon>Metazoa</taxon>
        <taxon>Ecdysozoa</taxon>
        <taxon>Nematoda</taxon>
        <taxon>Chromadorea</taxon>
        <taxon>Rhabditida</taxon>
        <taxon>Rhabditina</taxon>
        <taxon>Rhabditomorpha</taxon>
        <taxon>Strongyloidea</taxon>
        <taxon>Trichostrongylidae</taxon>
        <taxon>Haemonchus</taxon>
    </lineage>
</organism>